<accession>A0A8E2DVK6</accession>
<protein>
    <submittedName>
        <fullName evidence="1">Uncharacterized protein</fullName>
    </submittedName>
</protein>
<reference evidence="1 2" key="1">
    <citation type="submission" date="2016-07" db="EMBL/GenBank/DDBJ databases">
        <title>Draft genome of the white-rot fungus Obba rivulosa 3A-2.</title>
        <authorList>
            <consortium name="DOE Joint Genome Institute"/>
            <person name="Miettinen O."/>
            <person name="Riley R."/>
            <person name="Acob R."/>
            <person name="Barry K."/>
            <person name="Cullen D."/>
            <person name="De Vries R."/>
            <person name="Hainaut M."/>
            <person name="Hatakka A."/>
            <person name="Henrissat B."/>
            <person name="Hilden K."/>
            <person name="Kuo R."/>
            <person name="Labutti K."/>
            <person name="Lipzen A."/>
            <person name="Makela M.R."/>
            <person name="Sandor L."/>
            <person name="Spatafora J.W."/>
            <person name="Grigoriev I.V."/>
            <person name="Hibbett D.S."/>
        </authorList>
    </citation>
    <scope>NUCLEOTIDE SEQUENCE [LARGE SCALE GENOMIC DNA]</scope>
    <source>
        <strain evidence="1 2">3A-2</strain>
    </source>
</reference>
<sequence length="98" mass="10697">MAGFPVYGVLFPLAPLPLPPSCLVFLCAQHHIFLHLVTRVSRLAIGTTGPHQSGLYMCIVWYFLSNISLIENLAAVRSTISGDLLKCAKDTLEVLLVC</sequence>
<name>A0A8E2DVK6_9APHY</name>
<organism evidence="1 2">
    <name type="scientific">Obba rivulosa</name>
    <dbReference type="NCBI Taxonomy" id="1052685"/>
    <lineage>
        <taxon>Eukaryota</taxon>
        <taxon>Fungi</taxon>
        <taxon>Dikarya</taxon>
        <taxon>Basidiomycota</taxon>
        <taxon>Agaricomycotina</taxon>
        <taxon>Agaricomycetes</taxon>
        <taxon>Polyporales</taxon>
        <taxon>Gelatoporiaceae</taxon>
        <taxon>Obba</taxon>
    </lineage>
</organism>
<dbReference type="AlphaFoldDB" id="A0A8E2DVK6"/>
<evidence type="ECO:0000313" key="1">
    <source>
        <dbReference type="EMBL" id="OCH96615.1"/>
    </source>
</evidence>
<gene>
    <name evidence="1" type="ORF">OBBRIDRAFT_13112</name>
</gene>
<keyword evidence="2" id="KW-1185">Reference proteome</keyword>
<evidence type="ECO:0000313" key="2">
    <source>
        <dbReference type="Proteomes" id="UP000250043"/>
    </source>
</evidence>
<dbReference type="EMBL" id="KV722330">
    <property type="protein sequence ID" value="OCH96615.1"/>
    <property type="molecule type" value="Genomic_DNA"/>
</dbReference>
<dbReference type="Proteomes" id="UP000250043">
    <property type="component" value="Unassembled WGS sequence"/>
</dbReference>
<proteinExistence type="predicted"/>